<evidence type="ECO:0000313" key="3">
    <source>
        <dbReference type="Proteomes" id="UP000215914"/>
    </source>
</evidence>
<dbReference type="Pfam" id="PF08268">
    <property type="entry name" value="FBA_3"/>
    <property type="match status" value="1"/>
</dbReference>
<dbReference type="InterPro" id="IPR017451">
    <property type="entry name" value="F-box-assoc_interact_dom"/>
</dbReference>
<dbReference type="AlphaFoldDB" id="A0A9K3DYQ2"/>
<organism evidence="2 3">
    <name type="scientific">Helianthus annuus</name>
    <name type="common">Common sunflower</name>
    <dbReference type="NCBI Taxonomy" id="4232"/>
    <lineage>
        <taxon>Eukaryota</taxon>
        <taxon>Viridiplantae</taxon>
        <taxon>Streptophyta</taxon>
        <taxon>Embryophyta</taxon>
        <taxon>Tracheophyta</taxon>
        <taxon>Spermatophyta</taxon>
        <taxon>Magnoliopsida</taxon>
        <taxon>eudicotyledons</taxon>
        <taxon>Gunneridae</taxon>
        <taxon>Pentapetalae</taxon>
        <taxon>asterids</taxon>
        <taxon>campanulids</taxon>
        <taxon>Asterales</taxon>
        <taxon>Asteraceae</taxon>
        <taxon>Asteroideae</taxon>
        <taxon>Heliantheae alliance</taxon>
        <taxon>Heliantheae</taxon>
        <taxon>Helianthus</taxon>
    </lineage>
</organism>
<sequence length="353" mass="40617">MMSNDLCEELIDDIFSRLPTKSLLRFRSVSKSLYACIGSPEFIRLHILRSPTEKIMLIHDIREGEKDWRNTYTLHLEDQFPYNINIGITTPVVYHFGQFKILGSCNGIVCLYEFGKSINLWNPSIRRKVNVHYPPSWGNMCFVFEFGFGFDPVIDDYKILRITTPTSFIYTVKTHTWREIAPPTTSAFHTVNSFHCLFNGALHCTVIGNVLDYYYNYYLLKFDLSSEVFSKIELPEPSWETSAVTVIKGSLAVFSSEPDQENSLIWVMRDYSNPASWSVAFKLKTHRLDTAWRVFPLTASDELLLDLYLDKIQVYNPESHERSKFMGLGDSSQVVGFIKCIESLGLLDIGILC</sequence>
<keyword evidence="3" id="KW-1185">Reference proteome</keyword>
<dbReference type="NCBIfam" id="TIGR01640">
    <property type="entry name" value="F_box_assoc_1"/>
    <property type="match status" value="1"/>
</dbReference>
<evidence type="ECO:0000313" key="2">
    <source>
        <dbReference type="EMBL" id="KAF5763082.1"/>
    </source>
</evidence>
<evidence type="ECO:0000259" key="1">
    <source>
        <dbReference type="SMART" id="SM00256"/>
    </source>
</evidence>
<dbReference type="OrthoDB" id="1932945at2759"/>
<dbReference type="Proteomes" id="UP000215914">
    <property type="component" value="Unassembled WGS sequence"/>
</dbReference>
<dbReference type="Gene3D" id="1.20.1280.50">
    <property type="match status" value="1"/>
</dbReference>
<reference evidence="2" key="2">
    <citation type="submission" date="2020-06" db="EMBL/GenBank/DDBJ databases">
        <title>Helianthus annuus Genome sequencing and assembly Release 2.</title>
        <authorList>
            <person name="Gouzy J."/>
            <person name="Langlade N."/>
            <person name="Munos S."/>
        </authorList>
    </citation>
    <scope>NUCLEOTIDE SEQUENCE</scope>
    <source>
        <tissue evidence="2">Leaves</tissue>
    </source>
</reference>
<dbReference type="PANTHER" id="PTHR31672:SF6">
    <property type="entry name" value="F-BOX DOMAIN-CONTAINING PROTEIN"/>
    <property type="match status" value="1"/>
</dbReference>
<proteinExistence type="predicted"/>
<protein>
    <submittedName>
        <fullName evidence="2">F-box domain-containing protein</fullName>
    </submittedName>
</protein>
<accession>A0A9K3DYQ2</accession>
<dbReference type="EMBL" id="MNCJ02000330">
    <property type="protein sequence ID" value="KAF5763082.1"/>
    <property type="molecule type" value="Genomic_DNA"/>
</dbReference>
<dbReference type="PANTHER" id="PTHR31672">
    <property type="entry name" value="BNACNNG10540D PROTEIN"/>
    <property type="match status" value="1"/>
</dbReference>
<dbReference type="Gramene" id="mRNA:HanXRQr2_Chr15g0676181">
    <property type="protein sequence ID" value="CDS:HanXRQr2_Chr15g0676181.1"/>
    <property type="gene ID" value="HanXRQr2_Chr15g0676181"/>
</dbReference>
<dbReference type="SMART" id="SM00256">
    <property type="entry name" value="FBOX"/>
    <property type="match status" value="1"/>
</dbReference>
<dbReference type="Pfam" id="PF00646">
    <property type="entry name" value="F-box"/>
    <property type="match status" value="1"/>
</dbReference>
<gene>
    <name evidence="2" type="ORF">HanXRQr2_Chr15g0676181</name>
</gene>
<comment type="caution">
    <text evidence="2">The sequence shown here is derived from an EMBL/GenBank/DDBJ whole genome shotgun (WGS) entry which is preliminary data.</text>
</comment>
<feature type="domain" description="F-box" evidence="1">
    <location>
        <begin position="6"/>
        <end position="46"/>
    </location>
</feature>
<dbReference type="InterPro" id="IPR050796">
    <property type="entry name" value="SCF_F-box_component"/>
</dbReference>
<dbReference type="InterPro" id="IPR013187">
    <property type="entry name" value="F-box-assoc_dom_typ3"/>
</dbReference>
<dbReference type="InterPro" id="IPR036047">
    <property type="entry name" value="F-box-like_dom_sf"/>
</dbReference>
<name>A0A9K3DYQ2_HELAN</name>
<reference evidence="2" key="1">
    <citation type="journal article" date="2017" name="Nature">
        <title>The sunflower genome provides insights into oil metabolism, flowering and Asterid evolution.</title>
        <authorList>
            <person name="Badouin H."/>
            <person name="Gouzy J."/>
            <person name="Grassa C.J."/>
            <person name="Murat F."/>
            <person name="Staton S.E."/>
            <person name="Cottret L."/>
            <person name="Lelandais-Briere C."/>
            <person name="Owens G.L."/>
            <person name="Carrere S."/>
            <person name="Mayjonade B."/>
            <person name="Legrand L."/>
            <person name="Gill N."/>
            <person name="Kane N.C."/>
            <person name="Bowers J.E."/>
            <person name="Hubner S."/>
            <person name="Bellec A."/>
            <person name="Berard A."/>
            <person name="Berges H."/>
            <person name="Blanchet N."/>
            <person name="Boniface M.C."/>
            <person name="Brunel D."/>
            <person name="Catrice O."/>
            <person name="Chaidir N."/>
            <person name="Claudel C."/>
            <person name="Donnadieu C."/>
            <person name="Faraut T."/>
            <person name="Fievet G."/>
            <person name="Helmstetter N."/>
            <person name="King M."/>
            <person name="Knapp S.J."/>
            <person name="Lai Z."/>
            <person name="Le Paslier M.C."/>
            <person name="Lippi Y."/>
            <person name="Lorenzon L."/>
            <person name="Mandel J.R."/>
            <person name="Marage G."/>
            <person name="Marchand G."/>
            <person name="Marquand E."/>
            <person name="Bret-Mestries E."/>
            <person name="Morien E."/>
            <person name="Nambeesan S."/>
            <person name="Nguyen T."/>
            <person name="Pegot-Espagnet P."/>
            <person name="Pouilly N."/>
            <person name="Raftis F."/>
            <person name="Sallet E."/>
            <person name="Schiex T."/>
            <person name="Thomas J."/>
            <person name="Vandecasteele C."/>
            <person name="Vares D."/>
            <person name="Vear F."/>
            <person name="Vautrin S."/>
            <person name="Crespi M."/>
            <person name="Mangin B."/>
            <person name="Burke J.M."/>
            <person name="Salse J."/>
            <person name="Munos S."/>
            <person name="Vincourt P."/>
            <person name="Rieseberg L.H."/>
            <person name="Langlade N.B."/>
        </authorList>
    </citation>
    <scope>NUCLEOTIDE SEQUENCE</scope>
    <source>
        <tissue evidence="2">Leaves</tissue>
    </source>
</reference>
<dbReference type="InterPro" id="IPR001810">
    <property type="entry name" value="F-box_dom"/>
</dbReference>
<dbReference type="SUPFAM" id="SSF81383">
    <property type="entry name" value="F-box domain"/>
    <property type="match status" value="1"/>
</dbReference>